<dbReference type="Pfam" id="PF13540">
    <property type="entry name" value="RCC1_2"/>
    <property type="match status" value="1"/>
</dbReference>
<keyword evidence="3" id="KW-1185">Reference proteome</keyword>
<feature type="compositionally biased region" description="Low complexity" evidence="1">
    <location>
        <begin position="216"/>
        <end position="234"/>
    </location>
</feature>
<feature type="compositionally biased region" description="Basic and acidic residues" evidence="1">
    <location>
        <begin position="121"/>
        <end position="131"/>
    </location>
</feature>
<feature type="non-terminal residue" evidence="2">
    <location>
        <position position="661"/>
    </location>
</feature>
<dbReference type="OrthoDB" id="553157at2759"/>
<organism evidence="2 3">
    <name type="scientific">Tetrabaena socialis</name>
    <dbReference type="NCBI Taxonomy" id="47790"/>
    <lineage>
        <taxon>Eukaryota</taxon>
        <taxon>Viridiplantae</taxon>
        <taxon>Chlorophyta</taxon>
        <taxon>core chlorophytes</taxon>
        <taxon>Chlorophyceae</taxon>
        <taxon>CS clade</taxon>
        <taxon>Chlamydomonadales</taxon>
        <taxon>Tetrabaenaceae</taxon>
        <taxon>Tetrabaena</taxon>
    </lineage>
</organism>
<reference evidence="2 3" key="1">
    <citation type="journal article" date="2017" name="Mol. Biol. Evol.">
        <title>The 4-celled Tetrabaena socialis nuclear genome reveals the essential components for genetic control of cell number at the origin of multicellularity in the volvocine lineage.</title>
        <authorList>
            <person name="Featherston J."/>
            <person name="Arakaki Y."/>
            <person name="Hanschen E.R."/>
            <person name="Ferris P.J."/>
            <person name="Michod R.E."/>
            <person name="Olson B.J.S.C."/>
            <person name="Nozaki H."/>
            <person name="Durand P.M."/>
        </authorList>
    </citation>
    <scope>NUCLEOTIDE SEQUENCE [LARGE SCALE GENOMIC DNA]</scope>
    <source>
        <strain evidence="2 3">NIES-571</strain>
    </source>
</reference>
<accession>A0A2J7ZHE9</accession>
<dbReference type="SUPFAM" id="SSF50985">
    <property type="entry name" value="RCC1/BLIP-II"/>
    <property type="match status" value="1"/>
</dbReference>
<dbReference type="EMBL" id="PGGS01002295">
    <property type="protein sequence ID" value="PNG99703.1"/>
    <property type="molecule type" value="Genomic_DNA"/>
</dbReference>
<sequence>MDDDSGSGGGATGGMDDGGNATAQGSASERAVLDGPLPGHGAGPGSPGAAGGPARRPGGATPQVPTLLLGAPARRTPPTSPSGGSGAAQRGPGTPNTPPGGLKSSLKSGLPRTIRSTGRPADLEPLAHREPQAAAVLLQARPTSPDLMSPRQQQVRLSSGDGGGGGDAAPNAGASAPAPPPLSLLHRLLPPPMSAGLGSPSAPSPAGRAGAGQFAGAGLFPPSPSAAGAALSFARPSSRSSPNQRMRPSGLQPLHPLFGAAGSPSPSRGGGSAQGGSPGAMLLPVPGLSPRMSPGMPQTRRADAMGAGVGLGAGAGEQGTRKDSPAANTRAGNPARSAGRRAGSPSKPGSRGGMGGGAGMGGGGSRQGSPSKPGGSRPGSNQRGGSAAQRAAAAGSSSSKRNMPDPVAIMEVLSGGPGVIGEIRLSPELWCMDLWRLLEGGCPQQRAWTFGSAAVTLAPSAAAAAAAELLAGGGRARSAGPGGPPPGSEVGLTYTSPQPLALLNGVVFRHVSAGSHHAAAVAEDGQLYVWGSDSRGQLGRAWPSAQHIACHPLPHEVQLPVEASLDDMQSRLPASLLQGIAASALPKPPNALLAETGGAGGEYVPLPPASLFPMPEVHFASAAGDASGAAAREGVVSALGGAGGMEGSTLALAAAATASGP</sequence>
<feature type="compositionally biased region" description="Gly residues" evidence="1">
    <location>
        <begin position="268"/>
        <end position="278"/>
    </location>
</feature>
<evidence type="ECO:0000313" key="2">
    <source>
        <dbReference type="EMBL" id="PNG99703.1"/>
    </source>
</evidence>
<evidence type="ECO:0000256" key="1">
    <source>
        <dbReference type="SAM" id="MobiDB-lite"/>
    </source>
</evidence>
<feature type="compositionally biased region" description="Low complexity" evidence="1">
    <location>
        <begin position="340"/>
        <end position="349"/>
    </location>
</feature>
<feature type="compositionally biased region" description="Polar residues" evidence="1">
    <location>
        <begin position="235"/>
        <end position="246"/>
    </location>
</feature>
<feature type="region of interest" description="Disordered" evidence="1">
    <location>
        <begin position="473"/>
        <end position="493"/>
    </location>
</feature>
<name>A0A2J7ZHE9_9CHLO</name>
<dbReference type="AlphaFoldDB" id="A0A2J7ZHE9"/>
<dbReference type="InterPro" id="IPR000408">
    <property type="entry name" value="Reg_chr_condens"/>
</dbReference>
<evidence type="ECO:0008006" key="4">
    <source>
        <dbReference type="Google" id="ProtNLM"/>
    </source>
</evidence>
<feature type="compositionally biased region" description="Gly residues" evidence="1">
    <location>
        <begin position="350"/>
        <end position="366"/>
    </location>
</feature>
<feature type="compositionally biased region" description="Gly residues" evidence="1">
    <location>
        <begin position="1"/>
        <end position="17"/>
    </location>
</feature>
<feature type="compositionally biased region" description="Gly residues" evidence="1">
    <location>
        <begin position="38"/>
        <end position="51"/>
    </location>
</feature>
<proteinExistence type="predicted"/>
<evidence type="ECO:0000313" key="3">
    <source>
        <dbReference type="Proteomes" id="UP000236333"/>
    </source>
</evidence>
<dbReference type="Gene3D" id="2.130.10.30">
    <property type="entry name" value="Regulator of chromosome condensation 1/beta-lactamase-inhibitor protein II"/>
    <property type="match status" value="1"/>
</dbReference>
<dbReference type="InterPro" id="IPR009091">
    <property type="entry name" value="RCC1/BLIP-II"/>
</dbReference>
<comment type="caution">
    <text evidence="2">The sequence shown here is derived from an EMBL/GenBank/DDBJ whole genome shotgun (WGS) entry which is preliminary data.</text>
</comment>
<protein>
    <recommendedName>
        <fullName evidence="4">E3 ubiquitin-protein ligase</fullName>
    </recommendedName>
</protein>
<dbReference type="PROSITE" id="PS00626">
    <property type="entry name" value="RCC1_2"/>
    <property type="match status" value="1"/>
</dbReference>
<feature type="region of interest" description="Disordered" evidence="1">
    <location>
        <begin position="1"/>
        <end position="403"/>
    </location>
</feature>
<feature type="compositionally biased region" description="Low complexity" evidence="1">
    <location>
        <begin position="52"/>
        <end position="62"/>
    </location>
</feature>
<feature type="compositionally biased region" description="Low complexity" evidence="1">
    <location>
        <begin position="183"/>
        <end position="208"/>
    </location>
</feature>
<feature type="compositionally biased region" description="Low complexity" evidence="1">
    <location>
        <begin position="367"/>
        <end position="399"/>
    </location>
</feature>
<dbReference type="Proteomes" id="UP000236333">
    <property type="component" value="Unassembled WGS sequence"/>
</dbReference>
<gene>
    <name evidence="2" type="ORF">TSOC_014513</name>
</gene>
<feature type="compositionally biased region" description="Gly residues" evidence="1">
    <location>
        <begin position="307"/>
        <end position="317"/>
    </location>
</feature>